<dbReference type="PROSITE" id="PS50222">
    <property type="entry name" value="EF_HAND_2"/>
    <property type="match status" value="2"/>
</dbReference>
<keyword evidence="5" id="KW-1185">Reference proteome</keyword>
<protein>
    <recommendedName>
        <fullName evidence="3">EF-hand domain-containing protein</fullName>
    </recommendedName>
</protein>
<evidence type="ECO:0000256" key="1">
    <source>
        <dbReference type="ARBA" id="ARBA00022837"/>
    </source>
</evidence>
<dbReference type="Gene3D" id="1.10.238.10">
    <property type="entry name" value="EF-hand"/>
    <property type="match status" value="1"/>
</dbReference>
<evidence type="ECO:0000259" key="3">
    <source>
        <dbReference type="PROSITE" id="PS50222"/>
    </source>
</evidence>
<evidence type="ECO:0000313" key="5">
    <source>
        <dbReference type="Proteomes" id="UP001432322"/>
    </source>
</evidence>
<feature type="domain" description="EF-hand" evidence="3">
    <location>
        <begin position="51"/>
        <end position="78"/>
    </location>
</feature>
<gene>
    <name evidence="4" type="ORF">PFISCL1PPCAC_25258</name>
</gene>
<keyword evidence="1" id="KW-0106">Calcium</keyword>
<proteinExistence type="predicted"/>
<name>A0AAV5WNV4_9BILA</name>
<dbReference type="Proteomes" id="UP001432322">
    <property type="component" value="Unassembled WGS sequence"/>
</dbReference>
<dbReference type="InterPro" id="IPR002048">
    <property type="entry name" value="EF_hand_dom"/>
</dbReference>
<feature type="domain" description="EF-hand" evidence="3">
    <location>
        <begin position="79"/>
        <end position="114"/>
    </location>
</feature>
<dbReference type="Pfam" id="PF13202">
    <property type="entry name" value="EF-hand_5"/>
    <property type="match status" value="2"/>
</dbReference>
<dbReference type="SMART" id="SM00054">
    <property type="entry name" value="EFh"/>
    <property type="match status" value="2"/>
</dbReference>
<organism evidence="4 5">
    <name type="scientific">Pristionchus fissidentatus</name>
    <dbReference type="NCBI Taxonomy" id="1538716"/>
    <lineage>
        <taxon>Eukaryota</taxon>
        <taxon>Metazoa</taxon>
        <taxon>Ecdysozoa</taxon>
        <taxon>Nematoda</taxon>
        <taxon>Chromadorea</taxon>
        <taxon>Rhabditida</taxon>
        <taxon>Rhabditina</taxon>
        <taxon>Diplogasteromorpha</taxon>
        <taxon>Diplogasteroidea</taxon>
        <taxon>Neodiplogasteridae</taxon>
        <taxon>Pristionchus</taxon>
    </lineage>
</organism>
<dbReference type="PROSITE" id="PS00018">
    <property type="entry name" value="EF_HAND_1"/>
    <property type="match status" value="1"/>
</dbReference>
<evidence type="ECO:0000313" key="4">
    <source>
        <dbReference type="EMBL" id="GMT33961.1"/>
    </source>
</evidence>
<dbReference type="EMBL" id="BTSY01000006">
    <property type="protein sequence ID" value="GMT33961.1"/>
    <property type="molecule type" value="Genomic_DNA"/>
</dbReference>
<dbReference type="SUPFAM" id="SSF47473">
    <property type="entry name" value="EF-hand"/>
    <property type="match status" value="1"/>
</dbReference>
<reference evidence="4" key="1">
    <citation type="submission" date="2023-10" db="EMBL/GenBank/DDBJ databases">
        <title>Genome assembly of Pristionchus species.</title>
        <authorList>
            <person name="Yoshida K."/>
            <person name="Sommer R.J."/>
        </authorList>
    </citation>
    <scope>NUCLEOTIDE SEQUENCE</scope>
    <source>
        <strain evidence="4">RS5133</strain>
    </source>
</reference>
<feature type="non-terminal residue" evidence="4">
    <location>
        <position position="1"/>
    </location>
</feature>
<feature type="region of interest" description="Disordered" evidence="2">
    <location>
        <begin position="1"/>
        <end position="30"/>
    </location>
</feature>
<dbReference type="GO" id="GO:0005509">
    <property type="term" value="F:calcium ion binding"/>
    <property type="evidence" value="ECO:0007669"/>
    <property type="project" value="InterPro"/>
</dbReference>
<feature type="compositionally biased region" description="Basic and acidic residues" evidence="2">
    <location>
        <begin position="15"/>
        <end position="29"/>
    </location>
</feature>
<dbReference type="InterPro" id="IPR011992">
    <property type="entry name" value="EF-hand-dom_pair"/>
</dbReference>
<dbReference type="InterPro" id="IPR018247">
    <property type="entry name" value="EF_Hand_1_Ca_BS"/>
</dbReference>
<comment type="caution">
    <text evidence="4">The sequence shown here is derived from an EMBL/GenBank/DDBJ whole genome shotgun (WGS) entry which is preliminary data.</text>
</comment>
<sequence length="148" mass="16761">VAGMVSDRMLPAMTKSDEVRRTSSSERDSILSANDTVSEALIHALPAPRGVFEIYDDDDDGKLDEEELLTYIQDYLEMAIKRSAHVIIEKYDVNKNGGLEKDELDSFVNELPSDLVEPLSEDEEYDYNHNEDENDYGFAADVIISDRH</sequence>
<dbReference type="AlphaFoldDB" id="A0AAV5WNV4"/>
<evidence type="ECO:0000256" key="2">
    <source>
        <dbReference type="SAM" id="MobiDB-lite"/>
    </source>
</evidence>
<accession>A0AAV5WNV4</accession>